<proteinExistence type="predicted"/>
<protein>
    <submittedName>
        <fullName evidence="2">Lipid A deacylase LpxR family protein</fullName>
    </submittedName>
</protein>
<dbReference type="InterPro" id="IPR037107">
    <property type="entry name" value="Put_OMP_sf"/>
</dbReference>
<sequence>MRLLGSALLLAAALIAAPAHAQERAILGFGRIFNNDLLGDGQDRWRTGSYTWSLVHGTGWTGQRPESFGALIDYRFHSEIIAPDRLNGTGSRSRLYAGIFSVGAHTHFRRGLLDYSLGGDLVITGPQTRIDDVQEWFHELISAPRVDQATNQVGDNTHLQGTAEVALPMRQTEALQFRPYAELQAGVENLVRVGGDIVFGEMMQDDLLLRDSVTGHIYRGTEGDVSGLAFVAGADMTWISDSLYLPESGRATLTEERMRYRAGVHWQPAPDLSFFYGMTYLSEEFDEQPEGQVLGSVKLNIYF</sequence>
<dbReference type="InterPro" id="IPR018707">
    <property type="entry name" value="LpxR"/>
</dbReference>
<gene>
    <name evidence="2" type="ORF">FHY64_14195</name>
</gene>
<evidence type="ECO:0000313" key="3">
    <source>
        <dbReference type="Proteomes" id="UP000314011"/>
    </source>
</evidence>
<keyword evidence="1" id="KW-0732">Signal</keyword>
<dbReference type="AlphaFoldDB" id="A0A5C5G8Y4"/>
<feature type="signal peptide" evidence="1">
    <location>
        <begin position="1"/>
        <end position="21"/>
    </location>
</feature>
<keyword evidence="3" id="KW-1185">Reference proteome</keyword>
<dbReference type="Gene3D" id="2.40.128.140">
    <property type="entry name" value="Outer membrane protein"/>
    <property type="match status" value="1"/>
</dbReference>
<evidence type="ECO:0000313" key="2">
    <source>
        <dbReference type="EMBL" id="TNY31178.1"/>
    </source>
</evidence>
<feature type="chain" id="PRO_5022979586" evidence="1">
    <location>
        <begin position="22"/>
        <end position="303"/>
    </location>
</feature>
<dbReference type="EMBL" id="VFFF01000002">
    <property type="protein sequence ID" value="TNY31178.1"/>
    <property type="molecule type" value="Genomic_DNA"/>
</dbReference>
<name>A0A5C5G8Y4_9RHOB</name>
<reference evidence="2 3" key="1">
    <citation type="submission" date="2019-06" db="EMBL/GenBank/DDBJ databases">
        <title>Genome of new Rhodobacteraceae sp. SM1903.</title>
        <authorList>
            <person name="Ren X."/>
        </authorList>
    </citation>
    <scope>NUCLEOTIDE SEQUENCE [LARGE SCALE GENOMIC DNA]</scope>
    <source>
        <strain evidence="2 3">SM1903</strain>
    </source>
</reference>
<dbReference type="Proteomes" id="UP000314011">
    <property type="component" value="Unassembled WGS sequence"/>
</dbReference>
<dbReference type="Pfam" id="PF09982">
    <property type="entry name" value="LpxR"/>
    <property type="match status" value="1"/>
</dbReference>
<evidence type="ECO:0000256" key="1">
    <source>
        <dbReference type="SAM" id="SignalP"/>
    </source>
</evidence>
<comment type="caution">
    <text evidence="2">The sequence shown here is derived from an EMBL/GenBank/DDBJ whole genome shotgun (WGS) entry which is preliminary data.</text>
</comment>
<dbReference type="RefSeq" id="WP_140195940.1">
    <property type="nucleotide sequence ID" value="NZ_CP065915.1"/>
</dbReference>
<dbReference type="OrthoDB" id="7721289at2"/>
<accession>A0A5C5G8Y4</accession>
<organism evidence="2 3">
    <name type="scientific">Pelagovum pacificum</name>
    <dbReference type="NCBI Taxonomy" id="2588711"/>
    <lineage>
        <taxon>Bacteria</taxon>
        <taxon>Pseudomonadati</taxon>
        <taxon>Pseudomonadota</taxon>
        <taxon>Alphaproteobacteria</taxon>
        <taxon>Rhodobacterales</taxon>
        <taxon>Paracoccaceae</taxon>
        <taxon>Pelagovum</taxon>
    </lineage>
</organism>